<evidence type="ECO:0000259" key="2">
    <source>
        <dbReference type="Pfam" id="PF00535"/>
    </source>
</evidence>
<dbReference type="SUPFAM" id="SSF53448">
    <property type="entry name" value="Nucleotide-diphospho-sugar transferases"/>
    <property type="match status" value="1"/>
</dbReference>
<gene>
    <name evidence="3" type="ORF">A3B45_00205</name>
</gene>
<sequence>MISAAIVSFNEAEKLERCLESIRDFVDEIVIVDLGSKDETKNVCEKYGAKIFHHKFVPYVEKIRNFSISKASNEWILILDPDEYIPDSLKNELKKVSESKEYSAVNIPRKNIFFGKWITHTNWWPDKHVRFFQKGSVSWSQIHLYPKVSGKILELPAKEKLAIIHYGYSDISEFIDRQNRYAEVESEEAYEKGIRFSWISFFWWPARVFLTRFIKHQGYLDGIYGFVLTYLMMIYKITVLVKLWEKRNAR</sequence>
<dbReference type="EMBL" id="MFDM01000023">
    <property type="protein sequence ID" value="OGE42616.1"/>
    <property type="molecule type" value="Genomic_DNA"/>
</dbReference>
<dbReference type="AlphaFoldDB" id="A0A1F5KNX0"/>
<evidence type="ECO:0000256" key="1">
    <source>
        <dbReference type="SAM" id="Phobius"/>
    </source>
</evidence>
<dbReference type="Pfam" id="PF00535">
    <property type="entry name" value="Glycos_transf_2"/>
    <property type="match status" value="1"/>
</dbReference>
<feature type="domain" description="Glycosyltransferase 2-like" evidence="2">
    <location>
        <begin position="3"/>
        <end position="127"/>
    </location>
</feature>
<evidence type="ECO:0000313" key="4">
    <source>
        <dbReference type="Proteomes" id="UP000178565"/>
    </source>
</evidence>
<dbReference type="STRING" id="1797785.A3B45_00205"/>
<accession>A0A1F5KNX0</accession>
<comment type="caution">
    <text evidence="3">The sequence shown here is derived from an EMBL/GenBank/DDBJ whole genome shotgun (WGS) entry which is preliminary data.</text>
</comment>
<keyword evidence="1" id="KW-0472">Membrane</keyword>
<reference evidence="3 4" key="1">
    <citation type="journal article" date="2016" name="Nat. Commun.">
        <title>Thousands of microbial genomes shed light on interconnected biogeochemical processes in an aquifer system.</title>
        <authorList>
            <person name="Anantharaman K."/>
            <person name="Brown C.T."/>
            <person name="Hug L.A."/>
            <person name="Sharon I."/>
            <person name="Castelle C.J."/>
            <person name="Probst A.J."/>
            <person name="Thomas B.C."/>
            <person name="Singh A."/>
            <person name="Wilkins M.J."/>
            <person name="Karaoz U."/>
            <person name="Brodie E.L."/>
            <person name="Williams K.H."/>
            <person name="Hubbard S.S."/>
            <person name="Banfield J.F."/>
        </authorList>
    </citation>
    <scope>NUCLEOTIDE SEQUENCE [LARGE SCALE GENOMIC DNA]</scope>
</reference>
<dbReference type="InterPro" id="IPR029044">
    <property type="entry name" value="Nucleotide-diphossugar_trans"/>
</dbReference>
<dbReference type="Proteomes" id="UP000178565">
    <property type="component" value="Unassembled WGS sequence"/>
</dbReference>
<dbReference type="PANTHER" id="PTHR43630:SF2">
    <property type="entry name" value="GLYCOSYLTRANSFERASE"/>
    <property type="match status" value="1"/>
</dbReference>
<dbReference type="InterPro" id="IPR001173">
    <property type="entry name" value="Glyco_trans_2-like"/>
</dbReference>
<dbReference type="Gene3D" id="3.90.550.10">
    <property type="entry name" value="Spore Coat Polysaccharide Biosynthesis Protein SpsA, Chain A"/>
    <property type="match status" value="1"/>
</dbReference>
<dbReference type="CDD" id="cd02511">
    <property type="entry name" value="Beta4Glucosyltransferase"/>
    <property type="match status" value="1"/>
</dbReference>
<keyword evidence="1" id="KW-0812">Transmembrane</keyword>
<feature type="transmembrane region" description="Helical" evidence="1">
    <location>
        <begin position="223"/>
        <end position="244"/>
    </location>
</feature>
<keyword evidence="1" id="KW-1133">Transmembrane helix</keyword>
<proteinExistence type="predicted"/>
<protein>
    <recommendedName>
        <fullName evidence="2">Glycosyltransferase 2-like domain-containing protein</fullName>
    </recommendedName>
</protein>
<name>A0A1F5KNX0_9BACT</name>
<organism evidence="3 4">
    <name type="scientific">Candidatus Daviesbacteria bacterium RIFCSPLOWO2_01_FULL_39_12</name>
    <dbReference type="NCBI Taxonomy" id="1797785"/>
    <lineage>
        <taxon>Bacteria</taxon>
        <taxon>Candidatus Daviesiibacteriota</taxon>
    </lineage>
</organism>
<dbReference type="PANTHER" id="PTHR43630">
    <property type="entry name" value="POLY-BETA-1,6-N-ACETYL-D-GLUCOSAMINE SYNTHASE"/>
    <property type="match status" value="1"/>
</dbReference>
<evidence type="ECO:0000313" key="3">
    <source>
        <dbReference type="EMBL" id="OGE42616.1"/>
    </source>
</evidence>